<dbReference type="Proteomes" id="UP000061569">
    <property type="component" value="Chromosome"/>
</dbReference>
<name>A0A0S2DAF1_LYSEN</name>
<evidence type="ECO:0000313" key="2">
    <source>
        <dbReference type="Proteomes" id="UP000061569"/>
    </source>
</evidence>
<dbReference type="STRING" id="69.GLE_0050"/>
<protein>
    <submittedName>
        <fullName evidence="1">Uncharacterized protein</fullName>
    </submittedName>
</protein>
<dbReference type="EMBL" id="CP013140">
    <property type="protein sequence ID" value="ALN55409.1"/>
    <property type="molecule type" value="Genomic_DNA"/>
</dbReference>
<sequence>MDAKRNNVVPLHRHGIPPEDADAIEMIMLVHSGEEVAIGEMEVTDEPLDSICRRMNAESGAIFSESKGWCFPVATWKYHETGGRHLVLTVIDQGRRRVFKHSVRR</sequence>
<accession>A0A0S2DAF1</accession>
<dbReference type="AlphaFoldDB" id="A0A0S2DAF1"/>
<evidence type="ECO:0000313" key="1">
    <source>
        <dbReference type="EMBL" id="ALN55409.1"/>
    </source>
</evidence>
<gene>
    <name evidence="1" type="ORF">GLE_0050</name>
</gene>
<organism evidence="1 2">
    <name type="scientific">Lysobacter enzymogenes</name>
    <dbReference type="NCBI Taxonomy" id="69"/>
    <lineage>
        <taxon>Bacteria</taxon>
        <taxon>Pseudomonadati</taxon>
        <taxon>Pseudomonadota</taxon>
        <taxon>Gammaproteobacteria</taxon>
        <taxon>Lysobacterales</taxon>
        <taxon>Lysobacteraceae</taxon>
        <taxon>Lysobacter</taxon>
    </lineage>
</organism>
<dbReference type="KEGG" id="lez:GLE_0050"/>
<dbReference type="PATRIC" id="fig|69.6.peg.57"/>
<proteinExistence type="predicted"/>
<reference evidence="1 2" key="1">
    <citation type="submission" date="2015-11" db="EMBL/GenBank/DDBJ databases">
        <title>Genome sequences of Lysobacter enzymogenes strain C3 and Lysobacter antibioticus ATCC 29479.</title>
        <authorList>
            <person name="Kobayashi D.Y."/>
        </authorList>
    </citation>
    <scope>NUCLEOTIDE SEQUENCE [LARGE SCALE GENOMIC DNA]</scope>
    <source>
        <strain evidence="1 2">C3</strain>
    </source>
</reference>